<protein>
    <submittedName>
        <fullName evidence="1">Uncharacterized protein</fullName>
    </submittedName>
</protein>
<name>A0A7K3UDB1_9HYPH</name>
<reference evidence="1 2" key="1">
    <citation type="submission" date="2019-12" db="EMBL/GenBank/DDBJ databases">
        <title>Rhizobium genotypes associated with high levels of biological nitrogen fixation by grain legumes in a temperate-maritime cropping system.</title>
        <authorList>
            <person name="Maluk M."/>
            <person name="Francesc Ferrando Molina F."/>
            <person name="Lopez Del Egido L."/>
            <person name="Lafos M."/>
            <person name="Langarica-Fuentes A."/>
            <person name="Gebre Yohannes G."/>
            <person name="Young M.W."/>
            <person name="Martin P."/>
            <person name="Gantlett R."/>
            <person name="Kenicer G."/>
            <person name="Hawes C."/>
            <person name="Begg G.S."/>
            <person name="Quilliam R.S."/>
            <person name="Squire G.R."/>
            <person name="Poole P.S."/>
            <person name="Young P.W."/>
            <person name="Iannetta P.M."/>
            <person name="James E.K."/>
        </authorList>
    </citation>
    <scope>NUCLEOTIDE SEQUENCE [LARGE SCALE GENOMIC DNA]</scope>
    <source>
        <strain evidence="1 2">JHI366</strain>
    </source>
</reference>
<dbReference type="Proteomes" id="UP000471753">
    <property type="component" value="Unassembled WGS sequence"/>
</dbReference>
<dbReference type="AlphaFoldDB" id="A0A7K3UDB1"/>
<sequence>MSDEIGKPLNAPQGRGKLFVGRIFSHAADVINNKVPGSDHPLSLARQRLAVK</sequence>
<evidence type="ECO:0000313" key="2">
    <source>
        <dbReference type="Proteomes" id="UP000471753"/>
    </source>
</evidence>
<comment type="caution">
    <text evidence="1">The sequence shown here is derived from an EMBL/GenBank/DDBJ whole genome shotgun (WGS) entry which is preliminary data.</text>
</comment>
<evidence type="ECO:0000313" key="1">
    <source>
        <dbReference type="EMBL" id="NEJ71305.1"/>
    </source>
</evidence>
<accession>A0A7K3UDB1</accession>
<gene>
    <name evidence="1" type="ORF">GR197_12265</name>
</gene>
<dbReference type="RefSeq" id="WP_164009748.1">
    <property type="nucleotide sequence ID" value="NZ_WUFT01000007.1"/>
</dbReference>
<organism evidence="1 2">
    <name type="scientific">Rhizobium phaseoli</name>
    <dbReference type="NCBI Taxonomy" id="396"/>
    <lineage>
        <taxon>Bacteria</taxon>
        <taxon>Pseudomonadati</taxon>
        <taxon>Pseudomonadota</taxon>
        <taxon>Alphaproteobacteria</taxon>
        <taxon>Hyphomicrobiales</taxon>
        <taxon>Rhizobiaceae</taxon>
        <taxon>Rhizobium/Agrobacterium group</taxon>
        <taxon>Rhizobium</taxon>
    </lineage>
</organism>
<dbReference type="EMBL" id="WUFT01000007">
    <property type="protein sequence ID" value="NEJ71305.1"/>
    <property type="molecule type" value="Genomic_DNA"/>
</dbReference>
<proteinExistence type="predicted"/>